<dbReference type="InterPro" id="IPR057767">
    <property type="entry name" value="UGSC-like_dom"/>
</dbReference>
<proteinExistence type="predicted"/>
<dbReference type="AlphaFoldDB" id="A0AAE0LJH7"/>
<organism evidence="3 4">
    <name type="scientific">Cymbomonas tetramitiformis</name>
    <dbReference type="NCBI Taxonomy" id="36881"/>
    <lineage>
        <taxon>Eukaryota</taxon>
        <taxon>Viridiplantae</taxon>
        <taxon>Chlorophyta</taxon>
        <taxon>Pyramimonadophyceae</taxon>
        <taxon>Pyramimonadales</taxon>
        <taxon>Pyramimonadaceae</taxon>
        <taxon>Cymbomonas</taxon>
    </lineage>
</organism>
<evidence type="ECO:0000259" key="2">
    <source>
        <dbReference type="Pfam" id="PF24696"/>
    </source>
</evidence>
<evidence type="ECO:0000313" key="3">
    <source>
        <dbReference type="EMBL" id="KAK3287656.1"/>
    </source>
</evidence>
<dbReference type="Pfam" id="PF24696">
    <property type="entry name" value="UGSC"/>
    <property type="match status" value="1"/>
</dbReference>
<dbReference type="Proteomes" id="UP001190700">
    <property type="component" value="Unassembled WGS sequence"/>
</dbReference>
<feature type="domain" description="UGSC-like" evidence="2">
    <location>
        <begin position="425"/>
        <end position="514"/>
    </location>
</feature>
<evidence type="ECO:0000256" key="1">
    <source>
        <dbReference type="SAM" id="MobiDB-lite"/>
    </source>
</evidence>
<gene>
    <name evidence="3" type="ORF">CYMTET_4838</name>
</gene>
<sequence>MPTLRSTRLRITDKEDLHEAMFLRGWSDGLPLVPPTESRVRRMLHGTTRSASEALGKCPPMYSEVTVEKVAINAVLAGCEPKQLRVVLAATEAMLAEPFNLHGVSATTMGATPCVLVNGPARLDAGLNTGLGALGSGTRANASVGRVLKLILQNVGGAQLGGTESTTLGTPMKFTLCVAECEEELSSGWEPFHCSRGFNRGDSAVTVLAVTSGPHQLVDFSTREALQLCDLLAGILSAVYNPTLTMINECLVVISPEHHRTLVRGGINSKAALCDALWHLCNRQINLQLHKTVRLVVPGLAGTVVGAVVGLIGRLINLTGAVLVYSLLRHWRSLIKVYSLLTWRNKKLRKFVSPESLHVIVAGASAGKFSAVCPGFGIGVPPMSTARLSQAVTVAVESPLPGAAGMPESTGTSTGADGERDESVLLDPTGELQAPPFWPQERSPMLAEGGVALLDISKAGGSVILSRIGKLLQGEFPGIQTHCFRKPTFSRPAPPSLLCEIAMRCRYVIIAMAD</sequence>
<name>A0AAE0LJH7_9CHLO</name>
<comment type="caution">
    <text evidence="3">The sequence shown here is derived from an EMBL/GenBank/DDBJ whole genome shotgun (WGS) entry which is preliminary data.</text>
</comment>
<reference evidence="3 4" key="1">
    <citation type="journal article" date="2015" name="Genome Biol. Evol.">
        <title>Comparative Genomics of a Bacterivorous Green Alga Reveals Evolutionary Causalities and Consequences of Phago-Mixotrophic Mode of Nutrition.</title>
        <authorList>
            <person name="Burns J.A."/>
            <person name="Paasch A."/>
            <person name="Narechania A."/>
            <person name="Kim E."/>
        </authorList>
    </citation>
    <scope>NUCLEOTIDE SEQUENCE [LARGE SCALE GENOMIC DNA]</scope>
    <source>
        <strain evidence="3 4">PLY_AMNH</strain>
    </source>
</reference>
<dbReference type="EMBL" id="LGRX02000774">
    <property type="protein sequence ID" value="KAK3287656.1"/>
    <property type="molecule type" value="Genomic_DNA"/>
</dbReference>
<feature type="region of interest" description="Disordered" evidence="1">
    <location>
        <begin position="400"/>
        <end position="421"/>
    </location>
</feature>
<accession>A0AAE0LJH7</accession>
<protein>
    <recommendedName>
        <fullName evidence="2">UGSC-like domain-containing protein</fullName>
    </recommendedName>
</protein>
<keyword evidence="4" id="KW-1185">Reference proteome</keyword>
<evidence type="ECO:0000313" key="4">
    <source>
        <dbReference type="Proteomes" id="UP001190700"/>
    </source>
</evidence>